<keyword evidence="2" id="KW-0812">Transmembrane</keyword>
<name>A0AAE1KVI4_PETCI</name>
<evidence type="ECO:0000313" key="3">
    <source>
        <dbReference type="EMBL" id="KAK3887151.1"/>
    </source>
</evidence>
<evidence type="ECO:0000313" key="4">
    <source>
        <dbReference type="Proteomes" id="UP001286313"/>
    </source>
</evidence>
<evidence type="ECO:0000256" key="2">
    <source>
        <dbReference type="SAM" id="Phobius"/>
    </source>
</evidence>
<evidence type="ECO:0000256" key="1">
    <source>
        <dbReference type="SAM" id="MobiDB-lite"/>
    </source>
</evidence>
<dbReference type="Proteomes" id="UP001286313">
    <property type="component" value="Unassembled WGS sequence"/>
</dbReference>
<gene>
    <name evidence="3" type="ORF">Pcinc_008741</name>
</gene>
<protein>
    <submittedName>
        <fullName evidence="3">Uncharacterized protein</fullName>
    </submittedName>
</protein>
<dbReference type="AlphaFoldDB" id="A0AAE1KVI4"/>
<accession>A0AAE1KVI4</accession>
<feature type="region of interest" description="Disordered" evidence="1">
    <location>
        <begin position="56"/>
        <end position="80"/>
    </location>
</feature>
<sequence>MTQDIQHYIATSGEVLVWGPSAMFSLASLAAAFIVTLLPETNNKIMAQGIDDQPEHVMEHDPQRPQYDPPRTQYDPPLPHPKDHEAISQVLVLSERSGECEKEHEETRSLRSVVVAVVRKVFLLLITPEYQPLYIHFSMRFVGDSRLPPQLARLHHLREEENIGVSLPHLQRLHLRPHCPHNATKGRSRVMGEANMCARMSSTFSPYINDIFGEVLVWGPSAVFSLASLAAAFIVTLLPETKNKIMAQGIDDQPEHVVEQHDPTRTQHDPPRTQYDPPRTQHDPLRPQYDPPRPTTTPA</sequence>
<organism evidence="3 4">
    <name type="scientific">Petrolisthes cinctipes</name>
    <name type="common">Flat porcelain crab</name>
    <dbReference type="NCBI Taxonomy" id="88211"/>
    <lineage>
        <taxon>Eukaryota</taxon>
        <taxon>Metazoa</taxon>
        <taxon>Ecdysozoa</taxon>
        <taxon>Arthropoda</taxon>
        <taxon>Crustacea</taxon>
        <taxon>Multicrustacea</taxon>
        <taxon>Malacostraca</taxon>
        <taxon>Eumalacostraca</taxon>
        <taxon>Eucarida</taxon>
        <taxon>Decapoda</taxon>
        <taxon>Pleocyemata</taxon>
        <taxon>Anomura</taxon>
        <taxon>Galatheoidea</taxon>
        <taxon>Porcellanidae</taxon>
        <taxon>Petrolisthes</taxon>
    </lineage>
</organism>
<keyword evidence="2" id="KW-1133">Transmembrane helix</keyword>
<keyword evidence="4" id="KW-1185">Reference proteome</keyword>
<feature type="region of interest" description="Disordered" evidence="1">
    <location>
        <begin position="258"/>
        <end position="299"/>
    </location>
</feature>
<feature type="compositionally biased region" description="Pro residues" evidence="1">
    <location>
        <begin position="289"/>
        <end position="299"/>
    </location>
</feature>
<keyword evidence="2" id="KW-0472">Membrane</keyword>
<dbReference type="EMBL" id="JAWQEG010000647">
    <property type="protein sequence ID" value="KAK3887151.1"/>
    <property type="molecule type" value="Genomic_DNA"/>
</dbReference>
<comment type="caution">
    <text evidence="3">The sequence shown here is derived from an EMBL/GenBank/DDBJ whole genome shotgun (WGS) entry which is preliminary data.</text>
</comment>
<feature type="compositionally biased region" description="Basic and acidic residues" evidence="1">
    <location>
        <begin position="258"/>
        <end position="271"/>
    </location>
</feature>
<reference evidence="3" key="1">
    <citation type="submission" date="2023-10" db="EMBL/GenBank/DDBJ databases">
        <title>Genome assemblies of two species of porcelain crab, Petrolisthes cinctipes and Petrolisthes manimaculis (Anomura: Porcellanidae).</title>
        <authorList>
            <person name="Angst P."/>
        </authorList>
    </citation>
    <scope>NUCLEOTIDE SEQUENCE</scope>
    <source>
        <strain evidence="3">PB745_01</strain>
        <tissue evidence="3">Gill</tissue>
    </source>
</reference>
<proteinExistence type="predicted"/>
<feature type="transmembrane region" description="Helical" evidence="2">
    <location>
        <begin position="15"/>
        <end position="38"/>
    </location>
</feature>
<feature type="transmembrane region" description="Helical" evidence="2">
    <location>
        <begin position="215"/>
        <end position="238"/>
    </location>
</feature>